<dbReference type="RefSeq" id="WP_053996845.1">
    <property type="nucleotide sequence ID" value="NZ_CP065643.1"/>
</dbReference>
<gene>
    <name evidence="1" type="ORF">ADM90_21125</name>
</gene>
<dbReference type="OrthoDB" id="2910128at2"/>
<evidence type="ECO:0000313" key="1">
    <source>
        <dbReference type="EMBL" id="KOY80343.1"/>
    </source>
</evidence>
<proteinExistence type="predicted"/>
<comment type="caution">
    <text evidence="1">The sequence shown here is derived from an EMBL/GenBank/DDBJ whole genome shotgun (WGS) entry which is preliminary data.</text>
</comment>
<dbReference type="PATRIC" id="fig|33935.3.peg.4470"/>
<reference evidence="1 2" key="1">
    <citation type="submission" date="2015-07" db="EMBL/GenBank/DDBJ databases">
        <title>Genome sequencing project for genomic taxonomy and phylogenomics of Bacillus-like bacteria.</title>
        <authorList>
            <person name="Liu B."/>
            <person name="Wang J."/>
            <person name="Zhu Y."/>
            <person name="Liu G."/>
            <person name="Chen Q."/>
            <person name="Chen Z."/>
            <person name="Che J."/>
            <person name="Ge C."/>
            <person name="Shi H."/>
            <person name="Pan Z."/>
            <person name="Liu X."/>
        </authorList>
    </citation>
    <scope>NUCLEOTIDE SEQUENCE [LARGE SCALE GENOMIC DNA]</scope>
    <source>
        <strain evidence="1 2">DSM 54</strain>
    </source>
</reference>
<protein>
    <recommendedName>
        <fullName evidence="3">Asp/Glu/hydantoin racemase</fullName>
    </recommendedName>
</protein>
<dbReference type="EMBL" id="LGCI01000011">
    <property type="protein sequence ID" value="KOY80343.1"/>
    <property type="molecule type" value="Genomic_DNA"/>
</dbReference>
<dbReference type="Proteomes" id="UP000037977">
    <property type="component" value="Unassembled WGS sequence"/>
</dbReference>
<sequence length="210" mass="23641">MKKKLGCLHAHYSNIIYMEQSIKGVELVHFVDPGLIYHVSQGEPGLAQKVREQIEWIASCDVDAILITCTNYIALLEEIDFSIPIIKIDEPYFEILCKEQQPQVLLFTNPATVDGTITRLTQYAKQHGKTINATAQVIERSFELVMKGDQRAYNNAIIQTLQHLSVKQMPVSVAQLSMVDAAQQFERAFGQSIHHPLKPLAEAVQKSLLL</sequence>
<evidence type="ECO:0000313" key="2">
    <source>
        <dbReference type="Proteomes" id="UP000037977"/>
    </source>
</evidence>
<dbReference type="AlphaFoldDB" id="A0A0M9DGV9"/>
<dbReference type="STRING" id="33935.ADM90_21125"/>
<evidence type="ECO:0008006" key="3">
    <source>
        <dbReference type="Google" id="ProtNLM"/>
    </source>
</evidence>
<organism evidence="1 2">
    <name type="scientific">Lysinibacillus macroides</name>
    <dbReference type="NCBI Taxonomy" id="33935"/>
    <lineage>
        <taxon>Bacteria</taxon>
        <taxon>Bacillati</taxon>
        <taxon>Bacillota</taxon>
        <taxon>Bacilli</taxon>
        <taxon>Bacillales</taxon>
        <taxon>Bacillaceae</taxon>
        <taxon>Lysinibacillus</taxon>
    </lineage>
</organism>
<accession>A0A0M9DGV9</accession>
<name>A0A0M9DGV9_9BACI</name>
<keyword evidence="2" id="KW-1185">Reference proteome</keyword>